<feature type="region of interest" description="Disordered" evidence="6">
    <location>
        <begin position="250"/>
        <end position="269"/>
    </location>
</feature>
<dbReference type="AlphaFoldDB" id="A0A9P6DYI4"/>
<evidence type="ECO:0008006" key="10">
    <source>
        <dbReference type="Google" id="ProtNLM"/>
    </source>
</evidence>
<evidence type="ECO:0000313" key="9">
    <source>
        <dbReference type="Proteomes" id="UP000886523"/>
    </source>
</evidence>
<evidence type="ECO:0000256" key="3">
    <source>
        <dbReference type="ARBA" id="ARBA00022692"/>
    </source>
</evidence>
<accession>A0A9P6DYI4</accession>
<evidence type="ECO:0000256" key="4">
    <source>
        <dbReference type="ARBA" id="ARBA00022989"/>
    </source>
</evidence>
<keyword evidence="4 7" id="KW-1133">Transmembrane helix</keyword>
<feature type="transmembrane region" description="Helical" evidence="7">
    <location>
        <begin position="420"/>
        <end position="439"/>
    </location>
</feature>
<dbReference type="Pfam" id="PF07690">
    <property type="entry name" value="MFS_1"/>
    <property type="match status" value="1"/>
</dbReference>
<feature type="transmembrane region" description="Helical" evidence="7">
    <location>
        <begin position="390"/>
        <end position="408"/>
    </location>
</feature>
<keyword evidence="2" id="KW-0813">Transport</keyword>
<dbReference type="PANTHER" id="PTHR23504">
    <property type="entry name" value="MAJOR FACILITATOR SUPERFAMILY DOMAIN-CONTAINING PROTEIN 10"/>
    <property type="match status" value="1"/>
</dbReference>
<feature type="region of interest" description="Disordered" evidence="6">
    <location>
        <begin position="278"/>
        <end position="301"/>
    </location>
</feature>
<proteinExistence type="predicted"/>
<dbReference type="InterPro" id="IPR011701">
    <property type="entry name" value="MFS"/>
</dbReference>
<keyword evidence="9" id="KW-1185">Reference proteome</keyword>
<dbReference type="Gene3D" id="1.20.1250.20">
    <property type="entry name" value="MFS general substrate transporter like domains"/>
    <property type="match status" value="1"/>
</dbReference>
<evidence type="ECO:0000256" key="6">
    <source>
        <dbReference type="SAM" id="MobiDB-lite"/>
    </source>
</evidence>
<feature type="transmembrane region" description="Helical" evidence="7">
    <location>
        <begin position="218"/>
        <end position="240"/>
    </location>
</feature>
<feature type="transmembrane region" description="Helical" evidence="7">
    <location>
        <begin position="361"/>
        <end position="378"/>
    </location>
</feature>
<dbReference type="Proteomes" id="UP000886523">
    <property type="component" value="Unassembled WGS sequence"/>
</dbReference>
<feature type="transmembrane region" description="Helical" evidence="7">
    <location>
        <begin position="28"/>
        <end position="47"/>
    </location>
</feature>
<dbReference type="EMBL" id="MU128924">
    <property type="protein sequence ID" value="KAF9518497.1"/>
    <property type="molecule type" value="Genomic_DNA"/>
</dbReference>
<feature type="transmembrane region" description="Helical" evidence="7">
    <location>
        <begin position="117"/>
        <end position="135"/>
    </location>
</feature>
<sequence length="535" mass="58445">MAAHNSDAERTPLVKTIPTPFPWRPASTLFFLTLIQPLAFELIFPFINQMLLDLEIVGDPESVGFHSGIIVRPSSSFIELIQRSIDGNLPSLHPAIDFQLDEFPRDYASDHIGRKPVILWSTVGVAMSIVSFGLSRTFSGLILSRCLGGALGGAVTAIRTMGGELTDRSNQSMMFSGMSITYRTGQIAGLALGGLLVHPQRRFPRTIFGDPFWGEYPFVLPCFVGGAFALSAAIFGAFFLQETLPSKMTHETKTTSSDTSRDAFHPCGLRDDTARYGATNRSDDQLPSPSTSAKCDHQSPAEEQFPSLRSVLTKGVVSLMVSNFIMCFSSELMFSVFTLFAFTPIKSGGLGFSEAQIGARMSLRGVMGVATMLLFTPIHKFIGRSSAVRLHQYAMAIWPLSVLPFPLLNLLARREGGPSGWLFELTFFCFVLLWCFAGFTRTCIFMMTADASPTASGLARINGMIQMSSLLPQAIAPAFGTSLFAFSIKSGIANGYLLYIFFFIFTSVGAVHSLTLTEPTTDWREGTQKASEDLE</sequence>
<feature type="transmembrane region" description="Helical" evidence="7">
    <location>
        <begin position="470"/>
        <end position="490"/>
    </location>
</feature>
<dbReference type="OrthoDB" id="419616at2759"/>
<evidence type="ECO:0000313" key="8">
    <source>
        <dbReference type="EMBL" id="KAF9518497.1"/>
    </source>
</evidence>
<organism evidence="8 9">
    <name type="scientific">Hydnum rufescens UP504</name>
    <dbReference type="NCBI Taxonomy" id="1448309"/>
    <lineage>
        <taxon>Eukaryota</taxon>
        <taxon>Fungi</taxon>
        <taxon>Dikarya</taxon>
        <taxon>Basidiomycota</taxon>
        <taxon>Agaricomycotina</taxon>
        <taxon>Agaricomycetes</taxon>
        <taxon>Cantharellales</taxon>
        <taxon>Hydnaceae</taxon>
        <taxon>Hydnum</taxon>
    </lineage>
</organism>
<reference evidence="8" key="1">
    <citation type="journal article" date="2020" name="Nat. Commun.">
        <title>Large-scale genome sequencing of mycorrhizal fungi provides insights into the early evolution of symbiotic traits.</title>
        <authorList>
            <person name="Miyauchi S."/>
            <person name="Kiss E."/>
            <person name="Kuo A."/>
            <person name="Drula E."/>
            <person name="Kohler A."/>
            <person name="Sanchez-Garcia M."/>
            <person name="Morin E."/>
            <person name="Andreopoulos B."/>
            <person name="Barry K.W."/>
            <person name="Bonito G."/>
            <person name="Buee M."/>
            <person name="Carver A."/>
            <person name="Chen C."/>
            <person name="Cichocki N."/>
            <person name="Clum A."/>
            <person name="Culley D."/>
            <person name="Crous P.W."/>
            <person name="Fauchery L."/>
            <person name="Girlanda M."/>
            <person name="Hayes R.D."/>
            <person name="Keri Z."/>
            <person name="LaButti K."/>
            <person name="Lipzen A."/>
            <person name="Lombard V."/>
            <person name="Magnuson J."/>
            <person name="Maillard F."/>
            <person name="Murat C."/>
            <person name="Nolan M."/>
            <person name="Ohm R.A."/>
            <person name="Pangilinan J."/>
            <person name="Pereira M.F."/>
            <person name="Perotto S."/>
            <person name="Peter M."/>
            <person name="Pfister S."/>
            <person name="Riley R."/>
            <person name="Sitrit Y."/>
            <person name="Stielow J.B."/>
            <person name="Szollosi G."/>
            <person name="Zifcakova L."/>
            <person name="Stursova M."/>
            <person name="Spatafora J.W."/>
            <person name="Tedersoo L."/>
            <person name="Vaario L.M."/>
            <person name="Yamada A."/>
            <person name="Yan M."/>
            <person name="Wang P."/>
            <person name="Xu J."/>
            <person name="Bruns T."/>
            <person name="Baldrian P."/>
            <person name="Vilgalys R."/>
            <person name="Dunand C."/>
            <person name="Henrissat B."/>
            <person name="Grigoriev I.V."/>
            <person name="Hibbett D."/>
            <person name="Nagy L.G."/>
            <person name="Martin F.M."/>
        </authorList>
    </citation>
    <scope>NUCLEOTIDE SEQUENCE</scope>
    <source>
        <strain evidence="8">UP504</strain>
    </source>
</reference>
<name>A0A9P6DYI4_9AGAM</name>
<comment type="caution">
    <text evidence="8">The sequence shown here is derived from an EMBL/GenBank/DDBJ whole genome shotgun (WGS) entry which is preliminary data.</text>
</comment>
<keyword evidence="3 7" id="KW-0812">Transmembrane</keyword>
<evidence type="ECO:0000256" key="2">
    <source>
        <dbReference type="ARBA" id="ARBA00022448"/>
    </source>
</evidence>
<dbReference type="InterPro" id="IPR036259">
    <property type="entry name" value="MFS_trans_sf"/>
</dbReference>
<evidence type="ECO:0000256" key="7">
    <source>
        <dbReference type="SAM" id="Phobius"/>
    </source>
</evidence>
<dbReference type="GO" id="GO:0016020">
    <property type="term" value="C:membrane"/>
    <property type="evidence" value="ECO:0007669"/>
    <property type="project" value="UniProtKB-SubCell"/>
</dbReference>
<feature type="transmembrane region" description="Helical" evidence="7">
    <location>
        <begin position="496"/>
        <end position="516"/>
    </location>
</feature>
<evidence type="ECO:0000256" key="5">
    <source>
        <dbReference type="ARBA" id="ARBA00023136"/>
    </source>
</evidence>
<dbReference type="SUPFAM" id="SSF103473">
    <property type="entry name" value="MFS general substrate transporter"/>
    <property type="match status" value="1"/>
</dbReference>
<protein>
    <recommendedName>
        <fullName evidence="10">Major facilitator superfamily (MFS) profile domain-containing protein</fullName>
    </recommendedName>
</protein>
<dbReference type="PANTHER" id="PTHR23504:SF15">
    <property type="entry name" value="MAJOR FACILITATOR SUPERFAMILY (MFS) PROFILE DOMAIN-CONTAINING PROTEIN"/>
    <property type="match status" value="1"/>
</dbReference>
<feature type="transmembrane region" description="Helical" evidence="7">
    <location>
        <begin position="141"/>
        <end position="159"/>
    </location>
</feature>
<feature type="transmembrane region" description="Helical" evidence="7">
    <location>
        <begin position="316"/>
        <end position="341"/>
    </location>
</feature>
<keyword evidence="5 7" id="KW-0472">Membrane</keyword>
<comment type="subcellular location">
    <subcellularLocation>
        <location evidence="1">Membrane</location>
        <topology evidence="1">Multi-pass membrane protein</topology>
    </subcellularLocation>
</comment>
<evidence type="ECO:0000256" key="1">
    <source>
        <dbReference type="ARBA" id="ARBA00004141"/>
    </source>
</evidence>
<dbReference type="GO" id="GO:0022857">
    <property type="term" value="F:transmembrane transporter activity"/>
    <property type="evidence" value="ECO:0007669"/>
    <property type="project" value="InterPro"/>
</dbReference>
<gene>
    <name evidence="8" type="ORF">BS47DRAFT_1388906</name>
</gene>